<protein>
    <submittedName>
        <fullName evidence="2">Chromosome segregation ATPase</fullName>
    </submittedName>
</protein>
<dbReference type="PATRIC" id="fig|1423813.3.peg.293"/>
<accession>A0A0R2A3C2</accession>
<dbReference type="STRING" id="1423813.FC26_GL000284"/>
<dbReference type="EMBL" id="AYYY01000061">
    <property type="protein sequence ID" value="KRM60802.1"/>
    <property type="molecule type" value="Genomic_DNA"/>
</dbReference>
<gene>
    <name evidence="2" type="ORF">FC26_GL000284</name>
</gene>
<name>A0A0R2A3C2_9LACO</name>
<proteinExistence type="predicted"/>
<dbReference type="RefSeq" id="WP_057780054.1">
    <property type="nucleotide sequence ID" value="NZ_AYYY01000061.1"/>
</dbReference>
<dbReference type="Pfam" id="PF13558">
    <property type="entry name" value="SbcC_Walker_B"/>
    <property type="match status" value="1"/>
</dbReference>
<organism evidence="2 3">
    <name type="scientific">Paucilactobacillus vaccinostercus DSM 20634</name>
    <dbReference type="NCBI Taxonomy" id="1423813"/>
    <lineage>
        <taxon>Bacteria</taxon>
        <taxon>Bacillati</taxon>
        <taxon>Bacillota</taxon>
        <taxon>Bacilli</taxon>
        <taxon>Lactobacillales</taxon>
        <taxon>Lactobacillaceae</taxon>
        <taxon>Paucilactobacillus</taxon>
    </lineage>
</organism>
<evidence type="ECO:0000256" key="1">
    <source>
        <dbReference type="SAM" id="Coils"/>
    </source>
</evidence>
<dbReference type="Proteomes" id="UP000051733">
    <property type="component" value="Unassembled WGS sequence"/>
</dbReference>
<feature type="coiled-coil region" evidence="1">
    <location>
        <begin position="353"/>
        <end position="404"/>
    </location>
</feature>
<dbReference type="InterPro" id="IPR027417">
    <property type="entry name" value="P-loop_NTPase"/>
</dbReference>
<dbReference type="SUPFAM" id="SSF52540">
    <property type="entry name" value="P-loop containing nucleoside triphosphate hydrolases"/>
    <property type="match status" value="1"/>
</dbReference>
<sequence>MPFNQQLIPVSFHLRNFNKYHQLDLPASKNGNLTLIGENAVGKTTLANCFFPMLIDGAISTPSFNPAKGTDKLGQSINPRNSARDTRNFEGMLLGWGAGAMKVRTGYSYILWQSDQRQLITGIGAYRAQGATRKPTWWFVASQEGLEPKLEIVTTDDAGKSLGRDEFIAQNRHLGEQLKVYDRAEDYRDYVANHVYGFTSEALGKLANVYRLLASPILTAGNAKFTPIREALRTAQEGIDPQVINDVAESQREVNRMNGILTRVQRAQDRLQKLQQELFWRNLNHLQELRLQPYSERHHQYEDHRKKFESTGDQIQQLSTQQQLTSQNLLDTQTQLAAMQKQKAEQEYVIERKHQYESQISQAKRELDKYRKEARHKTALQHQLGELTQQLTKLNQQAQELDERQLKPLQASLDAKTANLQELAAMVAEVTVAGTQHQLAQYLQLMQQLITKHRSLTEMIDHLDANMKVVDGMQGDLDIRIDQRLTNPMTSRARGHLHEDNREIHQAGMAKMNEQFIALNKQRADLIVDHGDLKRLLGHQERINELQTINSQLQTYLQDSDAVQTQIKERTIKQTGLDEELAQLNRMMDPNFNIDDQEARIKELQRQSDALKIDLQLDVRMAETSMALQKFTTDNNTLIKKISEQRGIQNESQAAMGEDEQVLADMKAQISRALTALTPYMADGQHLTNVAEAVAFVHANGSRVRNSNYAGISAQVSRLIHDNDNNGVDQYALDNLFEERGYTEMVGLMRGKRVAQNGDMVTVTFDIAEAQRLMQADEKDVQQSLETLTTGNNLAQIVYTEAVIDRIASQYRLINEYNQMLAEGGRAQKIHLKVTLRPDTVTQTVIDEARDLQREERPALQDEIARRLEKLANNPDTADDDDEFYRAAQLSLDTRQWSNFVVLIKRRQNGDYEEVDDKFVQSGGSGAEKSQAMVLPLLLVPKMVLQRASRPDAPGLVMFDEFADKLDPETAKAFANTITNFGFNFIATMPSGAQNKILADGVENIAYDVIAPQTQDDGRFHKNIVRPALIWQMARDHE</sequence>
<reference evidence="2 3" key="1">
    <citation type="journal article" date="2015" name="Genome Announc.">
        <title>Expanding the biotechnology potential of lactobacilli through comparative genomics of 213 strains and associated genera.</title>
        <authorList>
            <person name="Sun Z."/>
            <person name="Harris H.M."/>
            <person name="McCann A."/>
            <person name="Guo C."/>
            <person name="Argimon S."/>
            <person name="Zhang W."/>
            <person name="Yang X."/>
            <person name="Jeffery I.B."/>
            <person name="Cooney J.C."/>
            <person name="Kagawa T.F."/>
            <person name="Liu W."/>
            <person name="Song Y."/>
            <person name="Salvetti E."/>
            <person name="Wrobel A."/>
            <person name="Rasinkangas P."/>
            <person name="Parkhill J."/>
            <person name="Rea M.C."/>
            <person name="O'Sullivan O."/>
            <person name="Ritari J."/>
            <person name="Douillard F.P."/>
            <person name="Paul Ross R."/>
            <person name="Yang R."/>
            <person name="Briner A.E."/>
            <person name="Felis G.E."/>
            <person name="de Vos W.M."/>
            <person name="Barrangou R."/>
            <person name="Klaenhammer T.R."/>
            <person name="Caufield P.W."/>
            <person name="Cui Y."/>
            <person name="Zhang H."/>
            <person name="O'Toole P.W."/>
        </authorList>
    </citation>
    <scope>NUCLEOTIDE SEQUENCE [LARGE SCALE GENOMIC DNA]</scope>
    <source>
        <strain evidence="2 3">DSM 20634</strain>
    </source>
</reference>
<keyword evidence="3" id="KW-1185">Reference proteome</keyword>
<evidence type="ECO:0000313" key="3">
    <source>
        <dbReference type="Proteomes" id="UP000051733"/>
    </source>
</evidence>
<keyword evidence="1" id="KW-0175">Coiled coil</keyword>
<evidence type="ECO:0000313" key="2">
    <source>
        <dbReference type="EMBL" id="KRM60802.1"/>
    </source>
</evidence>
<dbReference type="AlphaFoldDB" id="A0A0R2A3C2"/>
<comment type="caution">
    <text evidence="2">The sequence shown here is derived from an EMBL/GenBank/DDBJ whole genome shotgun (WGS) entry which is preliminary data.</text>
</comment>